<dbReference type="Proteomes" id="UP000095621">
    <property type="component" value="Unassembled WGS sequence"/>
</dbReference>
<evidence type="ECO:0000313" key="5">
    <source>
        <dbReference type="Proteomes" id="UP000095621"/>
    </source>
</evidence>
<name>A0A174ZRC6_9FIRM</name>
<dbReference type="OrthoDB" id="9792641at2"/>
<reference evidence="5 6" key="1">
    <citation type="submission" date="2015-09" db="EMBL/GenBank/DDBJ databases">
        <authorList>
            <consortium name="Pathogen Informatics"/>
        </authorList>
    </citation>
    <scope>NUCLEOTIDE SEQUENCE [LARGE SCALE GENOMIC DNA]</scope>
    <source>
        <strain evidence="3 5">2789STDY5834875</strain>
        <strain evidence="4 6">2789STDY5834878</strain>
    </source>
</reference>
<keyword evidence="1" id="KW-1133">Transmembrane helix</keyword>
<organism evidence="4 6">
    <name type="scientific">Lachnospira eligens</name>
    <dbReference type="NCBI Taxonomy" id="39485"/>
    <lineage>
        <taxon>Bacteria</taxon>
        <taxon>Bacillati</taxon>
        <taxon>Bacillota</taxon>
        <taxon>Clostridia</taxon>
        <taxon>Lachnospirales</taxon>
        <taxon>Lachnospiraceae</taxon>
        <taxon>Lachnospira</taxon>
    </lineage>
</organism>
<feature type="transmembrane region" description="Helical" evidence="1">
    <location>
        <begin position="24"/>
        <end position="50"/>
    </location>
</feature>
<keyword evidence="1" id="KW-0472">Membrane</keyword>
<proteinExistence type="predicted"/>
<evidence type="ECO:0000313" key="6">
    <source>
        <dbReference type="Proteomes" id="UP000095780"/>
    </source>
</evidence>
<gene>
    <name evidence="3" type="ORF">ERS852490_02170</name>
    <name evidence="4" type="ORF">ERS852492_01853</name>
</gene>
<dbReference type="RefSeq" id="WP_055216060.1">
    <property type="nucleotide sequence ID" value="NZ_CABIXW010000004.1"/>
</dbReference>
<keyword evidence="1" id="KW-0812">Transmembrane</keyword>
<dbReference type="Proteomes" id="UP000095780">
    <property type="component" value="Unassembled WGS sequence"/>
</dbReference>
<evidence type="ECO:0000313" key="3">
    <source>
        <dbReference type="EMBL" id="CUQ78523.1"/>
    </source>
</evidence>
<dbReference type="InterPro" id="IPR025588">
    <property type="entry name" value="YcxB-like_C"/>
</dbReference>
<dbReference type="Pfam" id="PF14317">
    <property type="entry name" value="YcxB"/>
    <property type="match status" value="1"/>
</dbReference>
<dbReference type="EMBL" id="CZBU01000005">
    <property type="protein sequence ID" value="CUQ78523.1"/>
    <property type="molecule type" value="Genomic_DNA"/>
</dbReference>
<dbReference type="AlphaFoldDB" id="A0A174ZRC6"/>
<feature type="transmembrane region" description="Helical" evidence="1">
    <location>
        <begin position="56"/>
        <end position="73"/>
    </location>
</feature>
<evidence type="ECO:0000256" key="1">
    <source>
        <dbReference type="SAM" id="Phobius"/>
    </source>
</evidence>
<evidence type="ECO:0000313" key="4">
    <source>
        <dbReference type="EMBL" id="CUQ86461.1"/>
    </source>
</evidence>
<sequence>MEDRIEFDSVITEKALNDFKMYHVFHNVGGVFGYVFAAFAIVMCVLGVIFKMSPKYIVMMGLFGVFFFFYPIVNMRLGTKKQMKTVAAFKEPMHYSAGEDKIIVSQGDMSEELAWEQIYKIRFTGSNLILYLSSVRANVLTVNSMGEAAVPFVKMCQKKLKPFQVKVNMDKLAKAVA</sequence>
<protein>
    <recommendedName>
        <fullName evidence="2">YcxB-like C-terminal domain-containing protein</fullName>
    </recommendedName>
</protein>
<feature type="domain" description="YcxB-like C-terminal" evidence="2">
    <location>
        <begin position="98"/>
        <end position="152"/>
    </location>
</feature>
<evidence type="ECO:0000259" key="2">
    <source>
        <dbReference type="Pfam" id="PF14317"/>
    </source>
</evidence>
<accession>A0A174ZRC6</accession>
<dbReference type="EMBL" id="CZBV01000004">
    <property type="protein sequence ID" value="CUQ86461.1"/>
    <property type="molecule type" value="Genomic_DNA"/>
</dbReference>